<dbReference type="STRING" id="1121955.SAMN02745146_2444"/>
<dbReference type="OrthoDB" id="792939at2"/>
<dbReference type="InterPro" id="IPR018490">
    <property type="entry name" value="cNMP-bd_dom_sf"/>
</dbReference>
<accession>A0A1M6GYG4</accession>
<dbReference type="InterPro" id="IPR014710">
    <property type="entry name" value="RmlC-like_jellyroll"/>
</dbReference>
<dbReference type="SUPFAM" id="SSF51206">
    <property type="entry name" value="cAMP-binding domain-like"/>
    <property type="match status" value="1"/>
</dbReference>
<dbReference type="RefSeq" id="WP_084538973.1">
    <property type="nucleotide sequence ID" value="NZ_FQYN01000004.1"/>
</dbReference>
<evidence type="ECO:0000313" key="3">
    <source>
        <dbReference type="Proteomes" id="UP000184418"/>
    </source>
</evidence>
<dbReference type="AlphaFoldDB" id="A0A1M6GYG4"/>
<reference evidence="2 3" key="1">
    <citation type="submission" date="2016-11" db="EMBL/GenBank/DDBJ databases">
        <authorList>
            <person name="Jaros S."/>
            <person name="Januszkiewicz K."/>
            <person name="Wedrychowicz H."/>
        </authorList>
    </citation>
    <scope>NUCLEOTIDE SEQUENCE [LARGE SCALE GENOMIC DNA]</scope>
    <source>
        <strain evidence="2 3">DSM 21074</strain>
    </source>
</reference>
<evidence type="ECO:0000259" key="1">
    <source>
        <dbReference type="PROSITE" id="PS50042"/>
    </source>
</evidence>
<gene>
    <name evidence="2" type="ORF">SAMN02745146_2444</name>
</gene>
<dbReference type="GO" id="GO:0016301">
    <property type="term" value="F:kinase activity"/>
    <property type="evidence" value="ECO:0007669"/>
    <property type="project" value="UniProtKB-KW"/>
</dbReference>
<sequence length="200" mass="23154">MPDFHAVAAATLADYKPFLRKFHDTADSVYELLFAELQPVSYQKGELIVREGSVERDLYFVYEGVQIAYFNNDGKEHVVSFSYPPSLAGIPDSFLNQNPSQYAIRALTASRLGCVSFQRLNELFDQSQQLERLFRKMVEAKFVGLAERHREFHACSIDERFIRFTQRSAPLFQLVPHKYIASYLHIDPTNFSKLYNSIRI</sequence>
<dbReference type="PROSITE" id="PS50042">
    <property type="entry name" value="CNMP_BINDING_3"/>
    <property type="match status" value="1"/>
</dbReference>
<dbReference type="EMBL" id="FQYN01000004">
    <property type="protein sequence ID" value="SHJ14954.1"/>
    <property type="molecule type" value="Genomic_DNA"/>
</dbReference>
<evidence type="ECO:0000313" key="2">
    <source>
        <dbReference type="EMBL" id="SHJ14954.1"/>
    </source>
</evidence>
<name>A0A1M6GYG4_9BACT</name>
<keyword evidence="3" id="KW-1185">Reference proteome</keyword>
<dbReference type="CDD" id="cd00038">
    <property type="entry name" value="CAP_ED"/>
    <property type="match status" value="1"/>
</dbReference>
<dbReference type="Gene3D" id="2.60.120.10">
    <property type="entry name" value="Jelly Rolls"/>
    <property type="match status" value="1"/>
</dbReference>
<dbReference type="SMART" id="SM00100">
    <property type="entry name" value="cNMP"/>
    <property type="match status" value="1"/>
</dbReference>
<dbReference type="Pfam" id="PF00027">
    <property type="entry name" value="cNMP_binding"/>
    <property type="match status" value="1"/>
</dbReference>
<dbReference type="InterPro" id="IPR000595">
    <property type="entry name" value="cNMP-bd_dom"/>
</dbReference>
<keyword evidence="2" id="KW-0808">Transferase</keyword>
<feature type="domain" description="Cyclic nucleotide-binding" evidence="1">
    <location>
        <begin position="21"/>
        <end position="132"/>
    </location>
</feature>
<keyword evidence="2" id="KW-0418">Kinase</keyword>
<dbReference type="Proteomes" id="UP000184418">
    <property type="component" value="Unassembled WGS sequence"/>
</dbReference>
<organism evidence="2 3">
    <name type="scientific">Hymenobacter daecheongensis DSM 21074</name>
    <dbReference type="NCBI Taxonomy" id="1121955"/>
    <lineage>
        <taxon>Bacteria</taxon>
        <taxon>Pseudomonadati</taxon>
        <taxon>Bacteroidota</taxon>
        <taxon>Cytophagia</taxon>
        <taxon>Cytophagales</taxon>
        <taxon>Hymenobacteraceae</taxon>
        <taxon>Hymenobacter</taxon>
    </lineage>
</organism>
<proteinExistence type="predicted"/>
<protein>
    <submittedName>
        <fullName evidence="2">cAMP-binding domain of CRP or a regulatory subunit of cAMP-dependent protein kinases</fullName>
    </submittedName>
</protein>